<feature type="region of interest" description="Disordered" evidence="1">
    <location>
        <begin position="21"/>
        <end position="48"/>
    </location>
</feature>
<proteinExistence type="predicted"/>
<evidence type="ECO:0000256" key="1">
    <source>
        <dbReference type="SAM" id="MobiDB-lite"/>
    </source>
</evidence>
<gene>
    <name evidence="2" type="ORF">CEXT_727191</name>
</gene>
<sequence>MYIWYTYRERISLPGGILLKDDKSIDQNEGHSGRDQEEGLELDKVCSG</sequence>
<evidence type="ECO:0000313" key="3">
    <source>
        <dbReference type="Proteomes" id="UP001054945"/>
    </source>
</evidence>
<evidence type="ECO:0008006" key="4">
    <source>
        <dbReference type="Google" id="ProtNLM"/>
    </source>
</evidence>
<name>A0AAV4PPC8_CAEEX</name>
<dbReference type="Proteomes" id="UP001054945">
    <property type="component" value="Unassembled WGS sequence"/>
</dbReference>
<keyword evidence="3" id="KW-1185">Reference proteome</keyword>
<comment type="caution">
    <text evidence="2">The sequence shown here is derived from an EMBL/GenBank/DDBJ whole genome shotgun (WGS) entry which is preliminary data.</text>
</comment>
<reference evidence="2 3" key="1">
    <citation type="submission" date="2021-06" db="EMBL/GenBank/DDBJ databases">
        <title>Caerostris extrusa draft genome.</title>
        <authorList>
            <person name="Kono N."/>
            <person name="Arakawa K."/>
        </authorList>
    </citation>
    <scope>NUCLEOTIDE SEQUENCE [LARGE SCALE GENOMIC DNA]</scope>
</reference>
<organism evidence="2 3">
    <name type="scientific">Caerostris extrusa</name>
    <name type="common">Bark spider</name>
    <name type="synonym">Caerostris bankana</name>
    <dbReference type="NCBI Taxonomy" id="172846"/>
    <lineage>
        <taxon>Eukaryota</taxon>
        <taxon>Metazoa</taxon>
        <taxon>Ecdysozoa</taxon>
        <taxon>Arthropoda</taxon>
        <taxon>Chelicerata</taxon>
        <taxon>Arachnida</taxon>
        <taxon>Araneae</taxon>
        <taxon>Araneomorphae</taxon>
        <taxon>Entelegynae</taxon>
        <taxon>Araneoidea</taxon>
        <taxon>Araneidae</taxon>
        <taxon>Caerostris</taxon>
    </lineage>
</organism>
<feature type="non-terminal residue" evidence="2">
    <location>
        <position position="48"/>
    </location>
</feature>
<dbReference type="EMBL" id="BPLR01004802">
    <property type="protein sequence ID" value="GIX97631.1"/>
    <property type="molecule type" value="Genomic_DNA"/>
</dbReference>
<evidence type="ECO:0000313" key="2">
    <source>
        <dbReference type="EMBL" id="GIX97631.1"/>
    </source>
</evidence>
<accession>A0AAV4PPC8</accession>
<dbReference type="AlphaFoldDB" id="A0AAV4PPC8"/>
<protein>
    <recommendedName>
        <fullName evidence="4">Nudix hydrolase domain-containing protein</fullName>
    </recommendedName>
</protein>